<dbReference type="Gene3D" id="1.20.1250.20">
    <property type="entry name" value="MFS general substrate transporter like domains"/>
    <property type="match status" value="1"/>
</dbReference>
<dbReference type="Pfam" id="PF05977">
    <property type="entry name" value="MFS_3"/>
    <property type="match status" value="1"/>
</dbReference>
<feature type="transmembrane region" description="Helical" evidence="7">
    <location>
        <begin position="96"/>
        <end position="113"/>
    </location>
</feature>
<feature type="transmembrane region" description="Helical" evidence="7">
    <location>
        <begin position="375"/>
        <end position="394"/>
    </location>
</feature>
<dbReference type="PROSITE" id="PS50850">
    <property type="entry name" value="MFS"/>
    <property type="match status" value="1"/>
</dbReference>
<dbReference type="InterPro" id="IPR020846">
    <property type="entry name" value="MFS_dom"/>
</dbReference>
<dbReference type="PANTHER" id="PTHR23513">
    <property type="entry name" value="INTEGRAL MEMBRANE EFFLUX PROTEIN-RELATED"/>
    <property type="match status" value="1"/>
</dbReference>
<keyword evidence="4 7" id="KW-0812">Transmembrane</keyword>
<feature type="transmembrane region" description="Helical" evidence="7">
    <location>
        <begin position="215"/>
        <end position="235"/>
    </location>
</feature>
<accession>A0ABV6E0P6</accession>
<evidence type="ECO:0000256" key="5">
    <source>
        <dbReference type="ARBA" id="ARBA00022989"/>
    </source>
</evidence>
<evidence type="ECO:0000256" key="1">
    <source>
        <dbReference type="ARBA" id="ARBA00004429"/>
    </source>
</evidence>
<keyword evidence="10" id="KW-1185">Reference proteome</keyword>
<gene>
    <name evidence="9" type="ORF">ACFFJG_08685</name>
</gene>
<evidence type="ECO:0000256" key="4">
    <source>
        <dbReference type="ARBA" id="ARBA00022692"/>
    </source>
</evidence>
<sequence length="438" mass="44494">MTRRSPLVGALVAEGVSFVGTRVSMIAIPWFVLSTTGSATQTGLVAAAEITPLVLLKALGGPLLDRVGPRRVTLVCDLLSAFVVAAVPLLHQLGMLTFPLLLVLVAVAGALRGPGDAGKSAMSPEIARVGGFSLERVTGLASAVERTSTMAGAAAAGVLVATVGAADALYVDAASFLVSFVVFGLATTGLGRPVAPEADAHPTSYVTELRQGWDFLRTEPVLVAICLMVAVTNLVDQAWTGVLAPVWAKESGAGVAVLGTLFAVMSGASVVGALVAARWGERLPRFRTYVLAFLVAGAPRFVVMALESPVWAVLLVTAVAGVASGFLNPILGAVILERIPASLMGRVSSLNTAICWSLMPLGGVLGGLAVAGLGVSPALLVAGAVYLVTTMAPARVPSFRAMDRAPVAGAPGVVGPSPTLSAFAEADHLSDPRPAGDR</sequence>
<evidence type="ECO:0000256" key="2">
    <source>
        <dbReference type="ARBA" id="ARBA00022448"/>
    </source>
</evidence>
<dbReference type="SUPFAM" id="SSF103473">
    <property type="entry name" value="MFS general substrate transporter"/>
    <property type="match status" value="1"/>
</dbReference>
<feature type="transmembrane region" description="Helical" evidence="7">
    <location>
        <begin position="255"/>
        <end position="277"/>
    </location>
</feature>
<dbReference type="RefSeq" id="WP_378518205.1">
    <property type="nucleotide sequence ID" value="NZ_CBCSDI010000002.1"/>
</dbReference>
<dbReference type="EMBL" id="JBHLXH010000001">
    <property type="protein sequence ID" value="MFC0222555.1"/>
    <property type="molecule type" value="Genomic_DNA"/>
</dbReference>
<evidence type="ECO:0000256" key="6">
    <source>
        <dbReference type="ARBA" id="ARBA00023136"/>
    </source>
</evidence>
<keyword evidence="2" id="KW-0813">Transport</keyword>
<dbReference type="InterPro" id="IPR036259">
    <property type="entry name" value="MFS_trans_sf"/>
</dbReference>
<dbReference type="PANTHER" id="PTHR23513:SF9">
    <property type="entry name" value="ENTEROBACTIN EXPORTER ENTS"/>
    <property type="match status" value="1"/>
</dbReference>
<feature type="transmembrane region" description="Helical" evidence="7">
    <location>
        <begin position="7"/>
        <end position="33"/>
    </location>
</feature>
<feature type="transmembrane region" description="Helical" evidence="7">
    <location>
        <begin position="312"/>
        <end position="336"/>
    </location>
</feature>
<keyword evidence="6 7" id="KW-0472">Membrane</keyword>
<dbReference type="InterPro" id="IPR010290">
    <property type="entry name" value="TM_effector"/>
</dbReference>
<evidence type="ECO:0000313" key="10">
    <source>
        <dbReference type="Proteomes" id="UP001589698"/>
    </source>
</evidence>
<comment type="caution">
    <text evidence="9">The sequence shown here is derived from an EMBL/GenBank/DDBJ whole genome shotgun (WGS) entry which is preliminary data.</text>
</comment>
<evidence type="ECO:0000313" key="9">
    <source>
        <dbReference type="EMBL" id="MFC0222555.1"/>
    </source>
</evidence>
<feature type="transmembrane region" description="Helical" evidence="7">
    <location>
        <begin position="289"/>
        <end position="306"/>
    </location>
</feature>
<dbReference type="CDD" id="cd06173">
    <property type="entry name" value="MFS_MefA_like"/>
    <property type="match status" value="1"/>
</dbReference>
<feature type="transmembrane region" description="Helical" evidence="7">
    <location>
        <begin position="348"/>
        <end position="369"/>
    </location>
</feature>
<comment type="subcellular location">
    <subcellularLocation>
        <location evidence="1">Cell inner membrane</location>
        <topology evidence="1">Multi-pass membrane protein</topology>
    </subcellularLocation>
</comment>
<dbReference type="Proteomes" id="UP001589698">
    <property type="component" value="Unassembled WGS sequence"/>
</dbReference>
<evidence type="ECO:0000256" key="7">
    <source>
        <dbReference type="SAM" id="Phobius"/>
    </source>
</evidence>
<evidence type="ECO:0000259" key="8">
    <source>
        <dbReference type="PROSITE" id="PS50850"/>
    </source>
</evidence>
<keyword evidence="3" id="KW-1003">Cell membrane</keyword>
<reference evidence="9 10" key="1">
    <citation type="submission" date="2024-09" db="EMBL/GenBank/DDBJ databases">
        <authorList>
            <person name="Sun Q."/>
            <person name="Mori K."/>
        </authorList>
    </citation>
    <scope>NUCLEOTIDE SEQUENCE [LARGE SCALE GENOMIC DNA]</scope>
    <source>
        <strain evidence="9 10">CCM 8654</strain>
    </source>
</reference>
<organism evidence="9 10">
    <name type="scientific">Nocardioides zeicaulis</name>
    <dbReference type="NCBI Taxonomy" id="1776857"/>
    <lineage>
        <taxon>Bacteria</taxon>
        <taxon>Bacillati</taxon>
        <taxon>Actinomycetota</taxon>
        <taxon>Actinomycetes</taxon>
        <taxon>Propionibacteriales</taxon>
        <taxon>Nocardioidaceae</taxon>
        <taxon>Nocardioides</taxon>
    </lineage>
</organism>
<feature type="domain" description="Major facilitator superfamily (MFS) profile" evidence="8">
    <location>
        <begin position="1"/>
        <end position="401"/>
    </location>
</feature>
<protein>
    <submittedName>
        <fullName evidence="9">MFS transporter</fullName>
    </submittedName>
</protein>
<proteinExistence type="predicted"/>
<name>A0ABV6E0P6_9ACTN</name>
<evidence type="ECO:0000256" key="3">
    <source>
        <dbReference type="ARBA" id="ARBA00022475"/>
    </source>
</evidence>
<keyword evidence="5 7" id="KW-1133">Transmembrane helix</keyword>